<dbReference type="SUPFAM" id="SSF49401">
    <property type="entry name" value="Bacterial adhesins"/>
    <property type="match status" value="1"/>
</dbReference>
<reference evidence="2" key="1">
    <citation type="submission" date="2018-07" db="EMBL/GenBank/DDBJ databases">
        <authorList>
            <consortium name="PulseNet: The National Subtyping Network for Foodborne Disease Surveillance"/>
            <person name="Tarr C.L."/>
            <person name="Trees E."/>
            <person name="Katz L.S."/>
            <person name="Carleton-Romer H.A."/>
            <person name="Stroika S."/>
            <person name="Kucerova Z."/>
            <person name="Roache K.F."/>
            <person name="Sabol A.L."/>
            <person name="Besser J."/>
            <person name="Gerner-Smidt P."/>
        </authorList>
    </citation>
    <scope>NUCLEOTIDE SEQUENCE</scope>
    <source>
        <strain evidence="2">PNUSAS031704</strain>
    </source>
</reference>
<proteinExistence type="predicted"/>
<dbReference type="Gene3D" id="2.60.40.1090">
    <property type="entry name" value="Fimbrial-type adhesion domain"/>
    <property type="match status" value="1"/>
</dbReference>
<evidence type="ECO:0000313" key="2">
    <source>
        <dbReference type="EMBL" id="EBL7519098.1"/>
    </source>
</evidence>
<dbReference type="GO" id="GO:0007155">
    <property type="term" value="P:cell adhesion"/>
    <property type="evidence" value="ECO:0007669"/>
    <property type="project" value="InterPro"/>
</dbReference>
<keyword evidence="1" id="KW-0732">Signal</keyword>
<comment type="caution">
    <text evidence="2">The sequence shown here is derived from an EMBL/GenBank/DDBJ whole genome shotgun (WGS) entry which is preliminary data.</text>
</comment>
<feature type="chain" id="PRO_5026282688" evidence="1">
    <location>
        <begin position="18"/>
        <end position="181"/>
    </location>
</feature>
<protein>
    <submittedName>
        <fullName evidence="2">Fimbrial protein</fullName>
    </submittedName>
</protein>
<dbReference type="EMBL" id="AAGACD010000016">
    <property type="protein sequence ID" value="EBL7519098.1"/>
    <property type="molecule type" value="Genomic_DNA"/>
</dbReference>
<accession>A0A5T4LPT6</accession>
<dbReference type="GO" id="GO:0009289">
    <property type="term" value="C:pilus"/>
    <property type="evidence" value="ECO:0007669"/>
    <property type="project" value="InterPro"/>
</dbReference>
<dbReference type="InterPro" id="IPR008966">
    <property type="entry name" value="Adhesion_dom_sf"/>
</dbReference>
<organism evidence="2">
    <name type="scientific">Salmonella enterica</name>
    <name type="common">Salmonella choleraesuis</name>
    <dbReference type="NCBI Taxonomy" id="28901"/>
    <lineage>
        <taxon>Bacteria</taxon>
        <taxon>Pseudomonadati</taxon>
        <taxon>Pseudomonadota</taxon>
        <taxon>Gammaproteobacteria</taxon>
        <taxon>Enterobacterales</taxon>
        <taxon>Enterobacteriaceae</taxon>
        <taxon>Salmonella</taxon>
    </lineage>
</organism>
<dbReference type="AlphaFoldDB" id="A0A5T4LPT6"/>
<dbReference type="InterPro" id="IPR036937">
    <property type="entry name" value="Adhesion_dom_fimbrial_sf"/>
</dbReference>
<sequence>MRGIFWLVALLASTAQAENIIYKSQRVIFSAEMVASACHVRVQSDSDGNNLLTFATYNKATGASVPPQNFSIRLYESGAPVQGCSAFLVGQIATLNFGNPGQLDAGGVVTWGAGDRVRIDVRATDPQADYRGALSLAVTTVNYPVEFAAKGEFRFTARPVFPDNVRAGEYSGALTFVVQYR</sequence>
<feature type="signal peptide" evidence="1">
    <location>
        <begin position="1"/>
        <end position="17"/>
    </location>
</feature>
<gene>
    <name evidence="2" type="ORF">C1B90_24065</name>
</gene>
<dbReference type="InterPro" id="IPR016372">
    <property type="entry name" value="K88_fimbrial_pA"/>
</dbReference>
<evidence type="ECO:0000256" key="1">
    <source>
        <dbReference type="SAM" id="SignalP"/>
    </source>
</evidence>
<dbReference type="PIRSF" id="PIRSF002967">
    <property type="entry name" value="K88_fimbrial_pA"/>
    <property type="match status" value="1"/>
</dbReference>
<name>A0A5T4LPT6_SALER</name>